<comment type="caution">
    <text evidence="1">The sequence shown here is derived from an EMBL/GenBank/DDBJ whole genome shotgun (WGS) entry which is preliminary data.</text>
</comment>
<sequence>MTTEQRFETQPAESGRELRSLKPDIVCLDSHQFRINYSIPQDVTDELEKLFDRVPEIKYEEIPNHLKAYEVGSGEAIALDFCPVDKDQAAPRSE</sequence>
<organism evidence="1 2">
    <name type="scientific">Penicillium cf. griseofulvum</name>
    <dbReference type="NCBI Taxonomy" id="2972120"/>
    <lineage>
        <taxon>Eukaryota</taxon>
        <taxon>Fungi</taxon>
        <taxon>Dikarya</taxon>
        <taxon>Ascomycota</taxon>
        <taxon>Pezizomycotina</taxon>
        <taxon>Eurotiomycetes</taxon>
        <taxon>Eurotiomycetidae</taxon>
        <taxon>Eurotiales</taxon>
        <taxon>Aspergillaceae</taxon>
        <taxon>Penicillium</taxon>
    </lineage>
</organism>
<proteinExistence type="predicted"/>
<gene>
    <name evidence="1" type="ORF">N7472_004362</name>
</gene>
<protein>
    <submittedName>
        <fullName evidence="1">Uncharacterized protein</fullName>
    </submittedName>
</protein>
<name>A0A9W9JLJ7_9EURO</name>
<keyword evidence="2" id="KW-1185">Reference proteome</keyword>
<dbReference type="OrthoDB" id="4732505at2759"/>
<accession>A0A9W9JLJ7</accession>
<reference evidence="1" key="2">
    <citation type="journal article" date="2023" name="IMA Fungus">
        <title>Comparative genomic study of the Penicillium genus elucidates a diverse pangenome and 15 lateral gene transfer events.</title>
        <authorList>
            <person name="Petersen C."/>
            <person name="Sorensen T."/>
            <person name="Nielsen M.R."/>
            <person name="Sondergaard T.E."/>
            <person name="Sorensen J.L."/>
            <person name="Fitzpatrick D.A."/>
            <person name="Frisvad J.C."/>
            <person name="Nielsen K.L."/>
        </authorList>
    </citation>
    <scope>NUCLEOTIDE SEQUENCE</scope>
    <source>
        <strain evidence="1">IBT 16849</strain>
    </source>
</reference>
<dbReference type="Proteomes" id="UP001150879">
    <property type="component" value="Unassembled WGS sequence"/>
</dbReference>
<dbReference type="AlphaFoldDB" id="A0A9W9JLJ7"/>
<reference evidence="1" key="1">
    <citation type="submission" date="2022-11" db="EMBL/GenBank/DDBJ databases">
        <authorList>
            <person name="Petersen C."/>
        </authorList>
    </citation>
    <scope>NUCLEOTIDE SEQUENCE</scope>
    <source>
        <strain evidence="1">IBT 16849</strain>
    </source>
</reference>
<evidence type="ECO:0000313" key="2">
    <source>
        <dbReference type="Proteomes" id="UP001150879"/>
    </source>
</evidence>
<evidence type="ECO:0000313" key="1">
    <source>
        <dbReference type="EMBL" id="KAJ5199158.1"/>
    </source>
</evidence>
<dbReference type="EMBL" id="JAPQKP010000003">
    <property type="protein sequence ID" value="KAJ5199158.1"/>
    <property type="molecule type" value="Genomic_DNA"/>
</dbReference>